<dbReference type="KEGG" id="vg:28619828"/>
<keyword evidence="3" id="KW-1185">Reference proteome</keyword>
<feature type="compositionally biased region" description="Low complexity" evidence="1">
    <location>
        <begin position="73"/>
        <end position="87"/>
    </location>
</feature>
<name>A0A1C7A3Q9_9VIRU</name>
<evidence type="ECO:0000256" key="1">
    <source>
        <dbReference type="SAM" id="MobiDB-lite"/>
    </source>
</evidence>
<reference evidence="2 3" key="1">
    <citation type="journal article" date="2016" name="MBio">
        <title>Archaeal Haloarcula californiae Icosahedral Virus 1 Highlights Conserved Elements in Icosahedral Membrane-Containing DNA Viruses from Extreme Environments.</title>
        <authorList>
            <person name="Demina T.A."/>
            <person name="Pietila M.K."/>
            <person name="Svirskaite J."/>
            <person name="Ravantti J.J."/>
            <person name="Atanasova N.S."/>
            <person name="Bamford D.H."/>
            <person name="Oksanen H.M."/>
        </authorList>
    </citation>
    <scope>NUCLEOTIDE SEQUENCE [LARGE SCALE GENOMIC DNA]</scope>
    <source>
        <strain evidence="2 3">SS13-6</strain>
    </source>
</reference>
<feature type="region of interest" description="Disordered" evidence="1">
    <location>
        <begin position="48"/>
        <end position="106"/>
    </location>
</feature>
<dbReference type="Proteomes" id="UP000208062">
    <property type="component" value="Segment"/>
</dbReference>
<protein>
    <submittedName>
        <fullName evidence="2">Uncharacterized protein</fullName>
    </submittedName>
</protein>
<dbReference type="OrthoDB" id="24567at10239"/>
<dbReference type="EMBL" id="KT809302">
    <property type="protein sequence ID" value="ALJ99681.1"/>
    <property type="molecule type" value="Genomic_DNA"/>
</dbReference>
<gene>
    <name evidence="2" type="ORF">SS136_018</name>
</gene>
<sequence length="136" mass="14882">MAAVLDKRIEKSPTAGNKYRKRCLACSRWLPMCSAGDFQTAEHQHVLPADVDPDDEDPTVPAEEFTGTVDGLATAASSDDAPTAMTDGGEDLGDQDDEEHDDVNEFDCPECDTHLTGYPDECPECGVPYRWNNDED</sequence>
<evidence type="ECO:0000313" key="2">
    <source>
        <dbReference type="EMBL" id="ALJ99681.1"/>
    </source>
</evidence>
<dbReference type="RefSeq" id="YP_009272838.1">
    <property type="nucleotide sequence ID" value="NC_030848.1"/>
</dbReference>
<organism evidence="2 3">
    <name type="scientific">Haloarcula californiae icosahedral virus 1</name>
    <dbReference type="NCBI Taxonomy" id="1735722"/>
    <lineage>
        <taxon>Viruses</taxon>
        <taxon>Singelaviria</taxon>
        <taxon>Helvetiavirae</taxon>
        <taxon>Dividoviricota</taxon>
        <taxon>Laserviricetes</taxon>
        <taxon>Halopanivirales</taxon>
        <taxon>Sphaerolipoviridae</taxon>
        <taxon>Alphasphaerolipovirus</taxon>
        <taxon>Alphasphaerolipovirus viikkii</taxon>
    </lineage>
</organism>
<proteinExistence type="predicted"/>
<dbReference type="GeneID" id="28619828"/>
<feature type="compositionally biased region" description="Acidic residues" evidence="1">
    <location>
        <begin position="88"/>
        <end position="106"/>
    </location>
</feature>
<accession>A0A1C7A3Q9</accession>
<evidence type="ECO:0000313" key="3">
    <source>
        <dbReference type="Proteomes" id="UP000208062"/>
    </source>
</evidence>